<keyword evidence="3" id="KW-0862">Zinc</keyword>
<feature type="domain" description="GRF-type" evidence="7">
    <location>
        <begin position="47"/>
        <end position="88"/>
    </location>
</feature>
<keyword evidence="6" id="KW-0472">Membrane</keyword>
<name>A0ABU6QRB3_9FABA</name>
<evidence type="ECO:0000259" key="7">
    <source>
        <dbReference type="PROSITE" id="PS51999"/>
    </source>
</evidence>
<dbReference type="EMBL" id="JASCZI010000977">
    <property type="protein sequence ID" value="MED6113976.1"/>
    <property type="molecule type" value="Genomic_DNA"/>
</dbReference>
<sequence length="160" mass="17772">MGDEGRDSSLRREDREHGGDSWSGNVGSGGSSAGGFSRRRKFSALRCTYGAFAILFESSTPSNPNRLFFGCQHFKGSHCRYFAWLDEFVASAHAGEGGIRVDVADPMTKMEERMASLEKMMMLISDYNNGRKEVSLNKFRGILFFLLGIAFAICWGALFI</sequence>
<evidence type="ECO:0000256" key="4">
    <source>
        <dbReference type="PROSITE-ProRule" id="PRU01343"/>
    </source>
</evidence>
<keyword evidence="6" id="KW-0812">Transmembrane</keyword>
<evidence type="ECO:0000256" key="5">
    <source>
        <dbReference type="SAM" id="MobiDB-lite"/>
    </source>
</evidence>
<gene>
    <name evidence="8" type="ORF">PIB30_075815</name>
</gene>
<keyword evidence="9" id="KW-1185">Reference proteome</keyword>
<evidence type="ECO:0000313" key="8">
    <source>
        <dbReference type="EMBL" id="MED6113976.1"/>
    </source>
</evidence>
<keyword evidence="6" id="KW-1133">Transmembrane helix</keyword>
<comment type="caution">
    <text evidence="8">The sequence shown here is derived from an EMBL/GenBank/DDBJ whole genome shotgun (WGS) entry which is preliminary data.</text>
</comment>
<feature type="transmembrane region" description="Helical" evidence="6">
    <location>
        <begin position="141"/>
        <end position="159"/>
    </location>
</feature>
<evidence type="ECO:0000256" key="2">
    <source>
        <dbReference type="ARBA" id="ARBA00022771"/>
    </source>
</evidence>
<dbReference type="PROSITE" id="PS51999">
    <property type="entry name" value="ZF_GRF"/>
    <property type="match status" value="1"/>
</dbReference>
<feature type="region of interest" description="Disordered" evidence="5">
    <location>
        <begin position="1"/>
        <end position="36"/>
    </location>
</feature>
<evidence type="ECO:0000256" key="3">
    <source>
        <dbReference type="ARBA" id="ARBA00022833"/>
    </source>
</evidence>
<feature type="compositionally biased region" description="Basic and acidic residues" evidence="5">
    <location>
        <begin position="1"/>
        <end position="19"/>
    </location>
</feature>
<evidence type="ECO:0000256" key="6">
    <source>
        <dbReference type="SAM" id="Phobius"/>
    </source>
</evidence>
<evidence type="ECO:0000256" key="1">
    <source>
        <dbReference type="ARBA" id="ARBA00022723"/>
    </source>
</evidence>
<dbReference type="Proteomes" id="UP001341840">
    <property type="component" value="Unassembled WGS sequence"/>
</dbReference>
<dbReference type="InterPro" id="IPR010666">
    <property type="entry name" value="Znf_GRF"/>
</dbReference>
<keyword evidence="2 4" id="KW-0863">Zinc-finger</keyword>
<evidence type="ECO:0000313" key="9">
    <source>
        <dbReference type="Proteomes" id="UP001341840"/>
    </source>
</evidence>
<keyword evidence="1" id="KW-0479">Metal-binding</keyword>
<accession>A0ABU6QRB3</accession>
<proteinExistence type="predicted"/>
<reference evidence="8 9" key="1">
    <citation type="journal article" date="2023" name="Plants (Basel)">
        <title>Bridging the Gap: Combining Genomics and Transcriptomics Approaches to Understand Stylosanthes scabra, an Orphan Legume from the Brazilian Caatinga.</title>
        <authorList>
            <person name="Ferreira-Neto J.R.C."/>
            <person name="da Silva M.D."/>
            <person name="Binneck E."/>
            <person name="de Melo N.F."/>
            <person name="da Silva R.H."/>
            <person name="de Melo A.L.T.M."/>
            <person name="Pandolfi V."/>
            <person name="Bustamante F.O."/>
            <person name="Brasileiro-Vidal A.C."/>
            <person name="Benko-Iseppon A.M."/>
        </authorList>
    </citation>
    <scope>NUCLEOTIDE SEQUENCE [LARGE SCALE GENOMIC DNA]</scope>
    <source>
        <tissue evidence="8">Leaves</tissue>
    </source>
</reference>
<organism evidence="8 9">
    <name type="scientific">Stylosanthes scabra</name>
    <dbReference type="NCBI Taxonomy" id="79078"/>
    <lineage>
        <taxon>Eukaryota</taxon>
        <taxon>Viridiplantae</taxon>
        <taxon>Streptophyta</taxon>
        <taxon>Embryophyta</taxon>
        <taxon>Tracheophyta</taxon>
        <taxon>Spermatophyta</taxon>
        <taxon>Magnoliopsida</taxon>
        <taxon>eudicotyledons</taxon>
        <taxon>Gunneridae</taxon>
        <taxon>Pentapetalae</taxon>
        <taxon>rosids</taxon>
        <taxon>fabids</taxon>
        <taxon>Fabales</taxon>
        <taxon>Fabaceae</taxon>
        <taxon>Papilionoideae</taxon>
        <taxon>50 kb inversion clade</taxon>
        <taxon>dalbergioids sensu lato</taxon>
        <taxon>Dalbergieae</taxon>
        <taxon>Pterocarpus clade</taxon>
        <taxon>Stylosanthes</taxon>
    </lineage>
</organism>
<protein>
    <recommendedName>
        <fullName evidence="7">GRF-type domain-containing protein</fullName>
    </recommendedName>
</protein>